<evidence type="ECO:0000313" key="1">
    <source>
        <dbReference type="EMBL" id="SVB80749.1"/>
    </source>
</evidence>
<proteinExistence type="predicted"/>
<accession>A0A382H0M6</accession>
<organism evidence="1">
    <name type="scientific">marine metagenome</name>
    <dbReference type="NCBI Taxonomy" id="408172"/>
    <lineage>
        <taxon>unclassified sequences</taxon>
        <taxon>metagenomes</taxon>
        <taxon>ecological metagenomes</taxon>
    </lineage>
</organism>
<dbReference type="EMBL" id="UINC01058462">
    <property type="protein sequence ID" value="SVB80749.1"/>
    <property type="molecule type" value="Genomic_DNA"/>
</dbReference>
<sequence length="85" mass="8951">MPDFAPPATVPVSVASLLPREPSVTASKTAPMAAPATAPLTMLFPVDISFAKALHSSRSDSYWDMSVPFVSIIGFESTASKIEPD</sequence>
<name>A0A382H0M6_9ZZZZ</name>
<gene>
    <name evidence="1" type="ORF">METZ01_LOCUS233603</name>
</gene>
<protein>
    <submittedName>
        <fullName evidence="1">Uncharacterized protein</fullName>
    </submittedName>
</protein>
<reference evidence="1" key="1">
    <citation type="submission" date="2018-05" db="EMBL/GenBank/DDBJ databases">
        <authorList>
            <person name="Lanie J.A."/>
            <person name="Ng W.-L."/>
            <person name="Kazmierczak K.M."/>
            <person name="Andrzejewski T.M."/>
            <person name="Davidsen T.M."/>
            <person name="Wayne K.J."/>
            <person name="Tettelin H."/>
            <person name="Glass J.I."/>
            <person name="Rusch D."/>
            <person name="Podicherti R."/>
            <person name="Tsui H.-C.T."/>
            <person name="Winkler M.E."/>
        </authorList>
    </citation>
    <scope>NUCLEOTIDE SEQUENCE</scope>
</reference>
<dbReference type="AlphaFoldDB" id="A0A382H0M6"/>